<evidence type="ECO:0000313" key="6">
    <source>
        <dbReference type="EMBL" id="AXK83686.1"/>
    </source>
</evidence>
<dbReference type="Gene3D" id="1.20.58.80">
    <property type="entry name" value="Phosphotransferase system, lactose/cellobiose-type IIA subunit"/>
    <property type="match status" value="1"/>
</dbReference>
<dbReference type="Pfam" id="PF11896">
    <property type="entry name" value="GlgE_dom_N_S"/>
    <property type="match status" value="1"/>
</dbReference>
<dbReference type="KEGG" id="ptaw:DW352_26055"/>
<evidence type="ECO:0000259" key="5">
    <source>
        <dbReference type="SMART" id="SM00642"/>
    </source>
</evidence>
<dbReference type="PANTHER" id="PTHR47786">
    <property type="entry name" value="ALPHA-1,4-GLUCAN:MALTOSE-1-PHOSPHATE MALTOSYLTRANSFERASE"/>
    <property type="match status" value="1"/>
</dbReference>
<dbReference type="AlphaFoldDB" id="A0A346A3D9"/>
<dbReference type="GO" id="GO:0030979">
    <property type="term" value="P:alpha-glucan biosynthetic process"/>
    <property type="evidence" value="ECO:0007669"/>
    <property type="project" value="UniProtKB-UniRule"/>
</dbReference>
<evidence type="ECO:0000256" key="3">
    <source>
        <dbReference type="ARBA" id="ARBA00023277"/>
    </source>
</evidence>
<keyword evidence="7" id="KW-1185">Reference proteome</keyword>
<comment type="function">
    <text evidence="4">Maltosyltransferase that uses maltose 1-phosphate (M1P) as the sugar donor to elongate linear or branched alpha-(1-&gt;4)-glucans. Is involved in a branched alpha-glucan biosynthetic pathway from trehalose, together with TreS, Mak and GlgB.</text>
</comment>
<dbReference type="InterPro" id="IPR017853">
    <property type="entry name" value="GH"/>
</dbReference>
<feature type="binding site" evidence="4">
    <location>
        <position position="351"/>
    </location>
    <ligand>
        <name>alpha-maltose 1-phosphate</name>
        <dbReference type="ChEBI" id="CHEBI:63576"/>
    </ligand>
</feature>
<feature type="domain" description="Glycosyl hydrolase family 13 catalytic" evidence="5">
    <location>
        <begin position="208"/>
        <end position="552"/>
    </location>
</feature>
<dbReference type="SUPFAM" id="SSF51445">
    <property type="entry name" value="(Trans)glycosidases"/>
    <property type="match status" value="1"/>
</dbReference>
<evidence type="ECO:0000256" key="1">
    <source>
        <dbReference type="ARBA" id="ARBA00022676"/>
    </source>
</evidence>
<comment type="subunit">
    <text evidence="4">Homodimer.</text>
</comment>
<reference evidence="6 7" key="1">
    <citation type="submission" date="2018-07" db="EMBL/GenBank/DDBJ databases">
        <authorList>
            <person name="Quirk P.G."/>
            <person name="Krulwich T.A."/>
        </authorList>
    </citation>
    <scope>NUCLEOTIDE SEQUENCE [LARGE SCALE GENOMIC DNA]</scope>
    <source>
        <strain evidence="6 7">CC-BB4</strain>
    </source>
</reference>
<proteinExistence type="inferred from homology"/>
<feature type="site" description="Transition state stabilizer" evidence="4">
    <location>
        <position position="474"/>
    </location>
</feature>
<feature type="binding site" evidence="4">
    <location>
        <begin position="527"/>
        <end position="528"/>
    </location>
    <ligand>
        <name>alpha-maltose 1-phosphate</name>
        <dbReference type="ChEBI" id="CHEBI:63576"/>
    </ligand>
</feature>
<dbReference type="GO" id="GO:0016758">
    <property type="term" value="F:hexosyltransferase activity"/>
    <property type="evidence" value="ECO:0007669"/>
    <property type="project" value="UniProtKB-UniRule"/>
</dbReference>
<dbReference type="EC" id="2.4.99.16" evidence="4"/>
<evidence type="ECO:0000256" key="4">
    <source>
        <dbReference type="HAMAP-Rule" id="MF_02124"/>
    </source>
</evidence>
<dbReference type="HAMAP" id="MF_02124">
    <property type="entry name" value="GlgE"/>
    <property type="match status" value="1"/>
</dbReference>
<dbReference type="InterPro" id="IPR013783">
    <property type="entry name" value="Ig-like_fold"/>
</dbReference>
<dbReference type="EMBL" id="CP031417">
    <property type="protein sequence ID" value="AXK83686.1"/>
    <property type="molecule type" value="Genomic_DNA"/>
</dbReference>
<keyword evidence="2 4" id="KW-0808">Transferase</keyword>
<gene>
    <name evidence="4" type="primary">glgE</name>
    <name evidence="6" type="ORF">DW352_26055</name>
</gene>
<evidence type="ECO:0000256" key="2">
    <source>
        <dbReference type="ARBA" id="ARBA00022679"/>
    </source>
</evidence>
<dbReference type="GO" id="GO:0004553">
    <property type="term" value="F:hydrolase activity, hydrolyzing O-glycosyl compounds"/>
    <property type="evidence" value="ECO:0007669"/>
    <property type="project" value="InterPro"/>
</dbReference>
<feature type="binding site" evidence="4">
    <location>
        <position position="256"/>
    </location>
    <ligand>
        <name>alpha-maltose 1-phosphate</name>
        <dbReference type="ChEBI" id="CHEBI:63576"/>
    </ligand>
</feature>
<keyword evidence="3 4" id="KW-0119">Carbohydrate metabolism</keyword>
<dbReference type="RefSeq" id="WP_115694065.1">
    <property type="nucleotide sequence ID" value="NZ_CP031417.1"/>
</dbReference>
<evidence type="ECO:0000313" key="7">
    <source>
        <dbReference type="Proteomes" id="UP000254889"/>
    </source>
</evidence>
<dbReference type="SMART" id="SM00642">
    <property type="entry name" value="Aamy"/>
    <property type="match status" value="1"/>
</dbReference>
<dbReference type="Gene3D" id="3.20.20.80">
    <property type="entry name" value="Glycosidases"/>
    <property type="match status" value="1"/>
</dbReference>
<dbReference type="InterPro" id="IPR021828">
    <property type="entry name" value="GlgE_dom_N/S"/>
</dbReference>
<dbReference type="Gene3D" id="2.60.40.10">
    <property type="entry name" value="Immunoglobulins"/>
    <property type="match status" value="1"/>
</dbReference>
<dbReference type="OrthoDB" id="9805159at2"/>
<name>A0A346A3D9_9HYPH</name>
<dbReference type="CDD" id="cd11344">
    <property type="entry name" value="AmyAc_GlgE_like"/>
    <property type="match status" value="1"/>
</dbReference>
<sequence>MEHSSRHEAWEVSPTDPTGPRFRIEDIFPSVDCGRYPVKRVAGESVDVWADIFREGHDVLAAALLWRADQDKNWHREPMLPHGNDRWRGRFTPPVPGWYMFAIEAWTDHYATWRKEFLLKQEAGQDVGLMAREGHELLVELMPHDREARLVVESAVRKFASKQDPAVLLDDVVAAAIEKSETRPDLTRSHIVPLVADRERARASAWYEMVPRSQGRVTGQHGTFDDCIARVPEIAALGFDVLYLTPIHPIGHTNRKGRNNALKALPGDPGSFYAVGNEHGGHDAVHPELGTLDDFRRLVDTCAKHGMEIALDFAVQCSPDHPWLKDHPEWFSYRPDGSIRFAENPPKKYEDIVNPDFMCADRIALWEALRDVLLFWVGHGVRIFRVDNPHTKPLPFWEWLIREIRTRSPDVIFLAEAFTRPKVMKALAKLGFSQSYTYFTWRTDKQELQEYVSEIAGYPERDYFRPNFFVTTPDILPVQLQTGEVWMFKSRAALAATLSSNYGIYNGFELIEHAPIPGREEYLNSEKYEIKTRDWNKPGNIKDYLKRLNTIRRRNPALLQTADIRFLQVDSDDVIGFIKESVKGDNAVAGAISLTGAPREFWLHFGDQQIGPPEDRRPVRMIENLVTGERRMLEWGGTRLRIDPSEDPAVLFRCTP</sequence>
<organism evidence="6 7">
    <name type="scientific">Pseudolabrys taiwanensis</name>
    <dbReference type="NCBI Taxonomy" id="331696"/>
    <lineage>
        <taxon>Bacteria</taxon>
        <taxon>Pseudomonadati</taxon>
        <taxon>Pseudomonadota</taxon>
        <taxon>Alphaproteobacteria</taxon>
        <taxon>Hyphomicrobiales</taxon>
        <taxon>Xanthobacteraceae</taxon>
        <taxon>Pseudolabrys</taxon>
    </lineage>
</organism>
<feature type="active site" description="Proton donor" evidence="4">
    <location>
        <position position="416"/>
    </location>
</feature>
<comment type="similarity">
    <text evidence="4">Belongs to the glycosyl hydrolase 13 family. GlgE subfamily.</text>
</comment>
<dbReference type="InterPro" id="IPR026585">
    <property type="entry name" value="GlgE"/>
</dbReference>
<comment type="catalytic activity">
    <reaction evidence="4">
        <text>alpha-maltose 1-phosphate + [(1-&gt;4)-alpha-D-glucosyl](n) = [(1-&gt;4)-alpha-D-glucosyl](n+2) + phosphate</text>
        <dbReference type="Rhea" id="RHEA:42692"/>
        <dbReference type="Rhea" id="RHEA-COMP:9584"/>
        <dbReference type="Rhea" id="RHEA-COMP:10183"/>
        <dbReference type="ChEBI" id="CHEBI:15444"/>
        <dbReference type="ChEBI" id="CHEBI:43474"/>
        <dbReference type="ChEBI" id="CHEBI:63576"/>
        <dbReference type="EC" id="2.4.99.16"/>
    </reaction>
</comment>
<dbReference type="InterPro" id="IPR006047">
    <property type="entry name" value="GH13_cat_dom"/>
</dbReference>
<feature type="active site" description="Nucleophile" evidence="4">
    <location>
        <position position="387"/>
    </location>
</feature>
<protein>
    <recommendedName>
        <fullName evidence="4">Alpha-1,4-glucan:maltose-1-phosphate maltosyltransferase</fullName>
        <shortName evidence="4">GMPMT</shortName>
        <ecNumber evidence="4">2.4.99.16</ecNumber>
    </recommendedName>
    <alternativeName>
        <fullName evidence="4">(1-&gt;4)-alpha-D-glucan:maltose-1-phosphate alpha-D-maltosyltransferase</fullName>
    </alternativeName>
</protein>
<dbReference type="PANTHER" id="PTHR47786:SF2">
    <property type="entry name" value="GLYCOSYL HYDROLASE FAMILY 13 CATALYTIC DOMAIN-CONTAINING PROTEIN"/>
    <property type="match status" value="1"/>
</dbReference>
<dbReference type="Proteomes" id="UP000254889">
    <property type="component" value="Chromosome"/>
</dbReference>
<feature type="binding site" evidence="4">
    <location>
        <position position="316"/>
    </location>
    <ligand>
        <name>alpha-maltose 1-phosphate</name>
        <dbReference type="ChEBI" id="CHEBI:63576"/>
    </ligand>
</feature>
<dbReference type="Pfam" id="PF00128">
    <property type="entry name" value="Alpha-amylase"/>
    <property type="match status" value="1"/>
</dbReference>
<keyword evidence="1 4" id="KW-0328">Glycosyltransferase</keyword>
<feature type="binding site" evidence="4">
    <location>
        <position position="388"/>
    </location>
    <ligand>
        <name>alpha-maltose 1-phosphate</name>
        <dbReference type="ChEBI" id="CHEBI:63576"/>
    </ligand>
</feature>
<accession>A0A346A3D9</accession>